<dbReference type="GO" id="GO:0005975">
    <property type="term" value="P:carbohydrate metabolic process"/>
    <property type="evidence" value="ECO:0007669"/>
    <property type="project" value="InterPro"/>
</dbReference>
<dbReference type="InterPro" id="IPR008263">
    <property type="entry name" value="GH16_AS"/>
</dbReference>
<dbReference type="Proteomes" id="UP000681162">
    <property type="component" value="Unassembled WGS sequence"/>
</dbReference>
<comment type="similarity">
    <text evidence="2">Belongs to the glycosyl hydrolase 16 family.</text>
</comment>
<dbReference type="AlphaFoldDB" id="A0A919XWL7"/>
<evidence type="ECO:0000256" key="4">
    <source>
        <dbReference type="ARBA" id="ARBA00014569"/>
    </source>
</evidence>
<dbReference type="PROSITE" id="PS01034">
    <property type="entry name" value="GH16_1"/>
    <property type="match status" value="1"/>
</dbReference>
<dbReference type="PROSITE" id="PS51762">
    <property type="entry name" value="GH16_2"/>
    <property type="match status" value="1"/>
</dbReference>
<sequence>MKKKLAVLAVILALWTTGCAGNEETAKKTQGEAWVSTFTDHQPDQWEMSSGYSNGDPFDCVWSSGNILFPGSHMELTLTKNDTGGIVGSEYKTRGNYHYGKYEVRMKPAKNIGIVSSFFVYTGPSFGTPWDEIDIEFLGKDTTKVQLNYYTDGVGGNEKIIDLGYDASEQFHDYAFEWTKEAINWYIDGKLVHTATENLPVTPAKMMMNLWNGTGVDEWLGPYDGASPLTASYEWVKFTPYAQE</sequence>
<dbReference type="GO" id="GO:0042972">
    <property type="term" value="F:licheninase activity"/>
    <property type="evidence" value="ECO:0007669"/>
    <property type="project" value="UniProtKB-EC"/>
</dbReference>
<feature type="active site" description="Proton donor" evidence="10">
    <location>
        <position position="136"/>
    </location>
</feature>
<evidence type="ECO:0000256" key="6">
    <source>
        <dbReference type="ARBA" id="ARBA00023295"/>
    </source>
</evidence>
<protein>
    <recommendedName>
        <fullName evidence="4">Beta-glucanase</fullName>
        <ecNumber evidence="3">3.2.1.73</ecNumber>
    </recommendedName>
    <alternativeName>
        <fullName evidence="9">1,3-1,4-beta-D-glucan 4-glucanohydrolase</fullName>
    </alternativeName>
    <alternativeName>
        <fullName evidence="8">Endo-beta-1,3-1,4 glucanase</fullName>
    </alternativeName>
    <alternativeName>
        <fullName evidence="7">Lichenase</fullName>
    </alternativeName>
</protein>
<evidence type="ECO:0000313" key="14">
    <source>
        <dbReference type="Proteomes" id="UP000681162"/>
    </source>
</evidence>
<dbReference type="PROSITE" id="PS51257">
    <property type="entry name" value="PROKAR_LIPOPROTEIN"/>
    <property type="match status" value="1"/>
</dbReference>
<comment type="caution">
    <text evidence="13">The sequence shown here is derived from an EMBL/GenBank/DDBJ whole genome shotgun (WGS) entry which is preliminary data.</text>
</comment>
<dbReference type="InterPro" id="IPR044791">
    <property type="entry name" value="Beta-glucanase/XTH"/>
</dbReference>
<dbReference type="InterPro" id="IPR013320">
    <property type="entry name" value="ConA-like_dom_sf"/>
</dbReference>
<accession>A0A919XWL7</accession>
<evidence type="ECO:0000256" key="2">
    <source>
        <dbReference type="ARBA" id="ARBA00006865"/>
    </source>
</evidence>
<feature type="signal peptide" evidence="11">
    <location>
        <begin position="1"/>
        <end position="20"/>
    </location>
</feature>
<dbReference type="Gene3D" id="2.60.120.200">
    <property type="match status" value="1"/>
</dbReference>
<gene>
    <name evidence="13" type="primary">bglS_2</name>
    <name evidence="13" type="ORF">J41TS12_25760</name>
</gene>
<dbReference type="InterPro" id="IPR000757">
    <property type="entry name" value="Beta-glucanase-like"/>
</dbReference>
<dbReference type="NCBIfam" id="NF047856">
    <property type="entry name" value="BGlucanaseBglS"/>
    <property type="match status" value="1"/>
</dbReference>
<evidence type="ECO:0000256" key="11">
    <source>
        <dbReference type="SAM" id="SignalP"/>
    </source>
</evidence>
<dbReference type="EC" id="3.2.1.73" evidence="3"/>
<keyword evidence="5" id="KW-0378">Hydrolase</keyword>
<name>A0A919XWL7_9BACL</name>
<dbReference type="SUPFAM" id="SSF49899">
    <property type="entry name" value="Concanavalin A-like lectins/glucanases"/>
    <property type="match status" value="1"/>
</dbReference>
<evidence type="ECO:0000313" key="13">
    <source>
        <dbReference type="EMBL" id="GIO37715.1"/>
    </source>
</evidence>
<feature type="domain" description="GH16" evidence="12">
    <location>
        <begin position="32"/>
        <end position="244"/>
    </location>
</feature>
<reference evidence="13 14" key="1">
    <citation type="submission" date="2021-03" db="EMBL/GenBank/DDBJ databases">
        <title>Antimicrobial resistance genes in bacteria isolated from Japanese honey, and their potential for conferring macrolide and lincosamide resistance in the American foulbrood pathogen Paenibacillus larvae.</title>
        <authorList>
            <person name="Okamoto M."/>
            <person name="Kumagai M."/>
            <person name="Kanamori H."/>
            <person name="Takamatsu D."/>
        </authorList>
    </citation>
    <scope>NUCLEOTIDE SEQUENCE [LARGE SCALE GENOMIC DNA]</scope>
    <source>
        <strain evidence="13 14">J41TS12</strain>
    </source>
</reference>
<proteinExistence type="inferred from homology"/>
<evidence type="ECO:0000256" key="1">
    <source>
        <dbReference type="ARBA" id="ARBA00000481"/>
    </source>
</evidence>
<feature type="chain" id="PRO_5039149886" description="Beta-glucanase" evidence="11">
    <location>
        <begin position="21"/>
        <end position="244"/>
    </location>
</feature>
<organism evidence="13 14">
    <name type="scientific">Paenibacillus antibioticophila</name>
    <dbReference type="NCBI Taxonomy" id="1274374"/>
    <lineage>
        <taxon>Bacteria</taxon>
        <taxon>Bacillati</taxon>
        <taxon>Bacillota</taxon>
        <taxon>Bacilli</taxon>
        <taxon>Bacillales</taxon>
        <taxon>Paenibacillaceae</taxon>
        <taxon>Paenibacillus</taxon>
    </lineage>
</organism>
<dbReference type="RefSeq" id="WP_212939951.1">
    <property type="nucleotide sequence ID" value="NZ_BORR01000008.1"/>
</dbReference>
<evidence type="ECO:0000259" key="12">
    <source>
        <dbReference type="PROSITE" id="PS51762"/>
    </source>
</evidence>
<evidence type="ECO:0000256" key="10">
    <source>
        <dbReference type="PIRSR" id="PIRSR608264-1"/>
    </source>
</evidence>
<dbReference type="Pfam" id="PF00722">
    <property type="entry name" value="Glyco_hydro_16"/>
    <property type="match status" value="1"/>
</dbReference>
<keyword evidence="6" id="KW-0326">Glycosidase</keyword>
<evidence type="ECO:0000256" key="3">
    <source>
        <dbReference type="ARBA" id="ARBA00012690"/>
    </source>
</evidence>
<dbReference type="CDD" id="cd02175">
    <property type="entry name" value="GH16_lichenase"/>
    <property type="match status" value="1"/>
</dbReference>
<dbReference type="InterPro" id="IPR008264">
    <property type="entry name" value="Beta_glucanase"/>
</dbReference>
<keyword evidence="11" id="KW-0732">Signal</keyword>
<evidence type="ECO:0000256" key="9">
    <source>
        <dbReference type="ARBA" id="ARBA00031665"/>
    </source>
</evidence>
<evidence type="ECO:0000256" key="8">
    <source>
        <dbReference type="ARBA" id="ARBA00029771"/>
    </source>
</evidence>
<dbReference type="PRINTS" id="PR00737">
    <property type="entry name" value="GLHYDRLASE16"/>
</dbReference>
<dbReference type="PANTHER" id="PTHR31062">
    <property type="entry name" value="XYLOGLUCAN ENDOTRANSGLUCOSYLASE/HYDROLASE PROTEIN 8-RELATED"/>
    <property type="match status" value="1"/>
</dbReference>
<keyword evidence="14" id="KW-1185">Reference proteome</keyword>
<evidence type="ECO:0000256" key="7">
    <source>
        <dbReference type="ARBA" id="ARBA00029722"/>
    </source>
</evidence>
<feature type="active site" description="Nucleophile" evidence="10">
    <location>
        <position position="132"/>
    </location>
</feature>
<comment type="catalytic activity">
    <reaction evidence="1">
        <text>Hydrolysis of (1-&gt;4)-beta-D-glucosidic linkages in beta-D-glucans containing (1-&gt;3)- and (1-&gt;4)-bonds.</text>
        <dbReference type="EC" id="3.2.1.73"/>
    </reaction>
</comment>
<evidence type="ECO:0000256" key="5">
    <source>
        <dbReference type="ARBA" id="ARBA00022801"/>
    </source>
</evidence>
<dbReference type="EMBL" id="BORR01000008">
    <property type="protein sequence ID" value="GIO37715.1"/>
    <property type="molecule type" value="Genomic_DNA"/>
</dbReference>